<dbReference type="EMBL" id="WWEN01000004">
    <property type="protein sequence ID" value="MYM55775.1"/>
    <property type="molecule type" value="Genomic_DNA"/>
</dbReference>
<reference evidence="4 5" key="1">
    <citation type="submission" date="2020-01" db="EMBL/GenBank/DDBJ databases">
        <authorList>
            <person name="Chen S."/>
        </authorList>
    </citation>
    <scope>NUCLEOTIDE SEQUENCE [LARGE SCALE GENOMIC DNA]</scope>
    <source>
        <strain evidence="4 5">GS-10</strain>
    </source>
</reference>
<evidence type="ECO:0000313" key="5">
    <source>
        <dbReference type="Proteomes" id="UP000479043"/>
    </source>
</evidence>
<proteinExistence type="predicted"/>
<dbReference type="InterPro" id="IPR041205">
    <property type="entry name" value="ScsC_N"/>
</dbReference>
<feature type="domain" description="DSBA-like thioredoxin" evidence="2">
    <location>
        <begin position="95"/>
        <end position="239"/>
    </location>
</feature>
<sequence>MKKFLAAVAFSALALPAQAFDISDMTDQERAEFRAEVRAYLMDNPEVILEAYQVYEQRQAVAEAQRDQQILKDNADAIYNDPRAWVGGNPEGDITLVEFMDYRCGYCRKAHDEVAQLLETDGNIRFIVKEFPILGDDSVLTSRFAIATKMVAGDDAYGKMKDALIKFRGKISEKSLVKLADTMGLDGGAIAARMSDPEIDQLIGDNHVLAQKLSISGTPTFILQDQMLRGYVPLANMMELVAATRVQK</sequence>
<dbReference type="CDD" id="cd03023">
    <property type="entry name" value="DsbA_Com1_like"/>
    <property type="match status" value="1"/>
</dbReference>
<dbReference type="InterPro" id="IPR001853">
    <property type="entry name" value="DSBA-like_thioredoxin_dom"/>
</dbReference>
<evidence type="ECO:0000256" key="1">
    <source>
        <dbReference type="SAM" id="SignalP"/>
    </source>
</evidence>
<organism evidence="4 5">
    <name type="scientific">Thalassovita mangrovi</name>
    <dbReference type="NCBI Taxonomy" id="2692236"/>
    <lineage>
        <taxon>Bacteria</taxon>
        <taxon>Pseudomonadati</taxon>
        <taxon>Pseudomonadota</taxon>
        <taxon>Alphaproteobacteria</taxon>
        <taxon>Rhodobacterales</taxon>
        <taxon>Roseobacteraceae</taxon>
        <taxon>Thalassovita</taxon>
    </lineage>
</organism>
<dbReference type="GO" id="GO:0016491">
    <property type="term" value="F:oxidoreductase activity"/>
    <property type="evidence" value="ECO:0007669"/>
    <property type="project" value="InterPro"/>
</dbReference>
<dbReference type="RefSeq" id="WP_160973489.1">
    <property type="nucleotide sequence ID" value="NZ_WWEN01000004.1"/>
</dbReference>
<dbReference type="PANTHER" id="PTHR35272:SF3">
    <property type="entry name" value="THIOL:DISULFIDE INTERCHANGE PROTEIN DSBC"/>
    <property type="match status" value="1"/>
</dbReference>
<evidence type="ECO:0000259" key="2">
    <source>
        <dbReference type="Pfam" id="PF01323"/>
    </source>
</evidence>
<protein>
    <submittedName>
        <fullName evidence="4">Thioredoxin domain-containing protein</fullName>
    </submittedName>
</protein>
<dbReference type="InterPro" id="IPR051470">
    <property type="entry name" value="Thiol:disulfide_interchange"/>
</dbReference>
<dbReference type="PANTHER" id="PTHR35272">
    <property type="entry name" value="THIOL:DISULFIDE INTERCHANGE PROTEIN DSBC-RELATED"/>
    <property type="match status" value="1"/>
</dbReference>
<feature type="chain" id="PRO_5026715399" evidence="1">
    <location>
        <begin position="20"/>
        <end position="248"/>
    </location>
</feature>
<dbReference type="SUPFAM" id="SSF52833">
    <property type="entry name" value="Thioredoxin-like"/>
    <property type="match status" value="1"/>
</dbReference>
<accession>A0A6L8LIS8</accession>
<dbReference type="AlphaFoldDB" id="A0A6L8LIS8"/>
<keyword evidence="1" id="KW-0732">Signal</keyword>
<keyword evidence="5" id="KW-1185">Reference proteome</keyword>
<name>A0A6L8LIS8_9RHOB</name>
<evidence type="ECO:0000259" key="3">
    <source>
        <dbReference type="Pfam" id="PF18312"/>
    </source>
</evidence>
<feature type="signal peptide" evidence="1">
    <location>
        <begin position="1"/>
        <end position="19"/>
    </location>
</feature>
<feature type="domain" description="Copper resistance protein ScsC N-terminal" evidence="3">
    <location>
        <begin position="29"/>
        <end position="60"/>
    </location>
</feature>
<dbReference type="Gene3D" id="3.40.30.10">
    <property type="entry name" value="Glutaredoxin"/>
    <property type="match status" value="1"/>
</dbReference>
<dbReference type="Pfam" id="PF01323">
    <property type="entry name" value="DSBA"/>
    <property type="match status" value="1"/>
</dbReference>
<dbReference type="InterPro" id="IPR036249">
    <property type="entry name" value="Thioredoxin-like_sf"/>
</dbReference>
<comment type="caution">
    <text evidence="4">The sequence shown here is derived from an EMBL/GenBank/DDBJ whole genome shotgun (WGS) entry which is preliminary data.</text>
</comment>
<evidence type="ECO:0000313" key="4">
    <source>
        <dbReference type="EMBL" id="MYM55775.1"/>
    </source>
</evidence>
<gene>
    <name evidence="4" type="ORF">GR167_10705</name>
</gene>
<dbReference type="Pfam" id="PF18312">
    <property type="entry name" value="ScsC_N"/>
    <property type="match status" value="1"/>
</dbReference>
<dbReference type="Proteomes" id="UP000479043">
    <property type="component" value="Unassembled WGS sequence"/>
</dbReference>